<evidence type="ECO:0000259" key="1">
    <source>
        <dbReference type="PROSITE" id="PS51186"/>
    </source>
</evidence>
<accession>A0A0F9N8Q5</accession>
<dbReference type="Pfam" id="PF13302">
    <property type="entry name" value="Acetyltransf_3"/>
    <property type="match status" value="1"/>
</dbReference>
<dbReference type="PANTHER" id="PTHR43415:SF3">
    <property type="entry name" value="GNAT-FAMILY ACETYLTRANSFERASE"/>
    <property type="match status" value="1"/>
</dbReference>
<dbReference type="EMBL" id="LAZR01008589">
    <property type="protein sequence ID" value="KKM77787.1"/>
    <property type="molecule type" value="Genomic_DNA"/>
</dbReference>
<dbReference type="SUPFAM" id="SSF55729">
    <property type="entry name" value="Acyl-CoA N-acyltransferases (Nat)"/>
    <property type="match status" value="1"/>
</dbReference>
<gene>
    <name evidence="2" type="ORF">LCGC14_1366410</name>
</gene>
<dbReference type="InterPro" id="IPR000182">
    <property type="entry name" value="GNAT_dom"/>
</dbReference>
<proteinExistence type="predicted"/>
<protein>
    <recommendedName>
        <fullName evidence="1">N-acetyltransferase domain-containing protein</fullName>
    </recommendedName>
</protein>
<comment type="caution">
    <text evidence="2">The sequence shown here is derived from an EMBL/GenBank/DDBJ whole genome shotgun (WGS) entry which is preliminary data.</text>
</comment>
<evidence type="ECO:0000313" key="2">
    <source>
        <dbReference type="EMBL" id="KKM77787.1"/>
    </source>
</evidence>
<dbReference type="AlphaFoldDB" id="A0A0F9N8Q5"/>
<dbReference type="Gene3D" id="3.40.630.30">
    <property type="match status" value="1"/>
</dbReference>
<name>A0A0F9N8Q5_9ZZZZ</name>
<organism evidence="2">
    <name type="scientific">marine sediment metagenome</name>
    <dbReference type="NCBI Taxonomy" id="412755"/>
    <lineage>
        <taxon>unclassified sequences</taxon>
        <taxon>metagenomes</taxon>
        <taxon>ecological metagenomes</taxon>
    </lineage>
</organism>
<feature type="domain" description="N-acetyltransferase" evidence="1">
    <location>
        <begin position="21"/>
        <end position="179"/>
    </location>
</feature>
<dbReference type="GO" id="GO:0016747">
    <property type="term" value="F:acyltransferase activity, transferring groups other than amino-acyl groups"/>
    <property type="evidence" value="ECO:0007669"/>
    <property type="project" value="InterPro"/>
</dbReference>
<dbReference type="InterPro" id="IPR016181">
    <property type="entry name" value="Acyl_CoA_acyltransferase"/>
</dbReference>
<dbReference type="PANTHER" id="PTHR43415">
    <property type="entry name" value="SPERMIDINE N(1)-ACETYLTRANSFERASE"/>
    <property type="match status" value="1"/>
</dbReference>
<reference evidence="2" key="1">
    <citation type="journal article" date="2015" name="Nature">
        <title>Complex archaea that bridge the gap between prokaryotes and eukaryotes.</title>
        <authorList>
            <person name="Spang A."/>
            <person name="Saw J.H."/>
            <person name="Jorgensen S.L."/>
            <person name="Zaremba-Niedzwiedzka K."/>
            <person name="Martijn J."/>
            <person name="Lind A.E."/>
            <person name="van Eijk R."/>
            <person name="Schleper C."/>
            <person name="Guy L."/>
            <person name="Ettema T.J."/>
        </authorList>
    </citation>
    <scope>NUCLEOTIDE SEQUENCE</scope>
</reference>
<sequence>MDRAFMVGEKLYFRPFEVEDITLQYMDWINDREVIAGMDRHFPVTLQQQIDYKQSEIDDPGSVLFAVCEKVTEGQAKDKLIGSAKLVIDWIHRHGTESIFIGDKACWGKGYGTEMVSLLMKYAFLHLNLDKVYSGVRGDHIGSQKKNEKAGYRKIGIKKDMLWSNGKWVDAIEYCITRKEFEHEN</sequence>
<dbReference type="PROSITE" id="PS51186">
    <property type="entry name" value="GNAT"/>
    <property type="match status" value="1"/>
</dbReference>